<proteinExistence type="predicted"/>
<sequence>MLSYFISQSNDYTFRIEPTGSNEFTMSLQNMTTLVNSTASMTGITYDAYESMLSFTASIDTPLVGAEYRAFLINKVSGSTSSTEVWHGTWQVYASQSIDKAVYENKNQQYISHVSENRYIIMD</sequence>
<gene>
    <name evidence="1" type="ORF">UFOVP1475_27</name>
</gene>
<name>A0A6J5SLB0_9CAUD</name>
<reference evidence="1" key="1">
    <citation type="submission" date="2020-05" db="EMBL/GenBank/DDBJ databases">
        <authorList>
            <person name="Chiriac C."/>
            <person name="Salcher M."/>
            <person name="Ghai R."/>
            <person name="Kavagutti S V."/>
        </authorList>
    </citation>
    <scope>NUCLEOTIDE SEQUENCE</scope>
</reference>
<accession>A0A6J5SLB0</accession>
<protein>
    <submittedName>
        <fullName evidence="1">Uncharacterized protein</fullName>
    </submittedName>
</protein>
<dbReference type="EMBL" id="LR797423">
    <property type="protein sequence ID" value="CAB4215544.1"/>
    <property type="molecule type" value="Genomic_DNA"/>
</dbReference>
<organism evidence="1">
    <name type="scientific">uncultured Caudovirales phage</name>
    <dbReference type="NCBI Taxonomy" id="2100421"/>
    <lineage>
        <taxon>Viruses</taxon>
        <taxon>Duplodnaviria</taxon>
        <taxon>Heunggongvirae</taxon>
        <taxon>Uroviricota</taxon>
        <taxon>Caudoviricetes</taxon>
        <taxon>Peduoviridae</taxon>
        <taxon>Maltschvirus</taxon>
        <taxon>Maltschvirus maltsch</taxon>
    </lineage>
</organism>
<evidence type="ECO:0000313" key="1">
    <source>
        <dbReference type="EMBL" id="CAB4215544.1"/>
    </source>
</evidence>